<dbReference type="STRING" id="582851.GCA_900162665_01919"/>
<accession>A0A511ZLQ1</accession>
<dbReference type="Gene3D" id="3.40.50.300">
    <property type="entry name" value="P-loop containing nucleotide triphosphate hydrolases"/>
    <property type="match status" value="1"/>
</dbReference>
<gene>
    <name evidence="1" type="ORF">OSO01_31300</name>
</gene>
<sequence length="160" mass="19243">MFGFNNLEEKEVLNKKSVDDYYTKMEEHFQQRDYVLSDYPFSEKQKNRLEFLVQHYNYQVMTIRLTADLNVLFDRQKKRDLEDDRHPGHLLTVYRKGDVLSEGLRRDNLLEYSEFVERCKTRGYDRFSLGYLYEVDVTDFADIDYEGLFSRISGCIQANE</sequence>
<evidence type="ECO:0000313" key="1">
    <source>
        <dbReference type="EMBL" id="GEN88391.1"/>
    </source>
</evidence>
<dbReference type="Proteomes" id="UP000321558">
    <property type="component" value="Unassembled WGS sequence"/>
</dbReference>
<keyword evidence="2" id="KW-1185">Reference proteome</keyword>
<name>A0A511ZLQ1_9BACI</name>
<dbReference type="InterPro" id="IPR027417">
    <property type="entry name" value="P-loop_NTPase"/>
</dbReference>
<organism evidence="1 2">
    <name type="scientific">Oceanobacillus sojae</name>
    <dbReference type="NCBI Taxonomy" id="582851"/>
    <lineage>
        <taxon>Bacteria</taxon>
        <taxon>Bacillati</taxon>
        <taxon>Bacillota</taxon>
        <taxon>Bacilli</taxon>
        <taxon>Bacillales</taxon>
        <taxon>Bacillaceae</taxon>
        <taxon>Oceanobacillus</taxon>
    </lineage>
</organism>
<reference evidence="1 2" key="1">
    <citation type="submission" date="2019-07" db="EMBL/GenBank/DDBJ databases">
        <title>Whole genome shotgun sequence of Oceanobacillus sojae NBRC 105379.</title>
        <authorList>
            <person name="Hosoyama A."/>
            <person name="Uohara A."/>
            <person name="Ohji S."/>
            <person name="Ichikawa N."/>
        </authorList>
    </citation>
    <scope>NUCLEOTIDE SEQUENCE [LARGE SCALE GENOMIC DNA]</scope>
    <source>
        <strain evidence="1 2">NBRC 105379</strain>
    </source>
</reference>
<proteinExistence type="predicted"/>
<evidence type="ECO:0008006" key="3">
    <source>
        <dbReference type="Google" id="ProtNLM"/>
    </source>
</evidence>
<dbReference type="EMBL" id="BJYM01000013">
    <property type="protein sequence ID" value="GEN88391.1"/>
    <property type="molecule type" value="Genomic_DNA"/>
</dbReference>
<dbReference type="AlphaFoldDB" id="A0A511ZLQ1"/>
<evidence type="ECO:0000313" key="2">
    <source>
        <dbReference type="Proteomes" id="UP000321558"/>
    </source>
</evidence>
<protein>
    <recommendedName>
        <fullName evidence="3">Kinase</fullName>
    </recommendedName>
</protein>
<comment type="caution">
    <text evidence="1">The sequence shown here is derived from an EMBL/GenBank/DDBJ whole genome shotgun (WGS) entry which is preliminary data.</text>
</comment>